<proteinExistence type="predicted"/>
<dbReference type="RefSeq" id="WP_057629778.1">
    <property type="nucleotide sequence ID" value="NZ_LDJJ01000057.1"/>
</dbReference>
<dbReference type="InterPro" id="IPR000160">
    <property type="entry name" value="GGDEF_dom"/>
</dbReference>
<feature type="region of interest" description="Disordered" evidence="4">
    <location>
        <begin position="377"/>
        <end position="397"/>
    </location>
</feature>
<feature type="transmembrane region" description="Helical" evidence="5">
    <location>
        <begin position="6"/>
        <end position="25"/>
    </location>
</feature>
<name>A0A0R0CHC2_9GAMM</name>
<dbReference type="CDD" id="cd01949">
    <property type="entry name" value="GGDEF"/>
    <property type="match status" value="1"/>
</dbReference>
<feature type="transmembrane region" description="Helical" evidence="5">
    <location>
        <begin position="37"/>
        <end position="54"/>
    </location>
</feature>
<feature type="domain" description="GGDEF" evidence="6">
    <location>
        <begin position="250"/>
        <end position="385"/>
    </location>
</feature>
<evidence type="ECO:0000256" key="3">
    <source>
        <dbReference type="ARBA" id="ARBA00034247"/>
    </source>
</evidence>
<dbReference type="AlphaFoldDB" id="A0A0R0CHC2"/>
<dbReference type="PANTHER" id="PTHR45138:SF9">
    <property type="entry name" value="DIGUANYLATE CYCLASE DGCM-RELATED"/>
    <property type="match status" value="1"/>
</dbReference>
<feature type="transmembrane region" description="Helical" evidence="5">
    <location>
        <begin position="60"/>
        <end position="80"/>
    </location>
</feature>
<comment type="caution">
    <text evidence="7">The sequence shown here is derived from an EMBL/GenBank/DDBJ whole genome shotgun (WGS) entry which is preliminary data.</text>
</comment>
<keyword evidence="5" id="KW-1133">Transmembrane helix</keyword>
<dbReference type="PATRIC" id="fig|405446.3.peg.2955"/>
<keyword evidence="5" id="KW-0812">Transmembrane</keyword>
<dbReference type="SUPFAM" id="SSF55073">
    <property type="entry name" value="Nucleotide cyclase"/>
    <property type="match status" value="1"/>
</dbReference>
<comment type="cofactor">
    <cofactor evidence="1">
        <name>Mg(2+)</name>
        <dbReference type="ChEBI" id="CHEBI:18420"/>
    </cofactor>
</comment>
<feature type="transmembrane region" description="Helical" evidence="5">
    <location>
        <begin position="120"/>
        <end position="141"/>
    </location>
</feature>
<protein>
    <recommendedName>
        <fullName evidence="2">diguanylate cyclase</fullName>
        <ecNumber evidence="2">2.7.7.65</ecNumber>
    </recommendedName>
</protein>
<evidence type="ECO:0000313" key="8">
    <source>
        <dbReference type="Proteomes" id="UP000051863"/>
    </source>
</evidence>
<dbReference type="PROSITE" id="PS50887">
    <property type="entry name" value="GGDEF"/>
    <property type="match status" value="1"/>
</dbReference>
<keyword evidence="5" id="KW-0472">Membrane</keyword>
<evidence type="ECO:0000256" key="4">
    <source>
        <dbReference type="SAM" id="MobiDB-lite"/>
    </source>
</evidence>
<evidence type="ECO:0000259" key="6">
    <source>
        <dbReference type="PROSITE" id="PS50887"/>
    </source>
</evidence>
<evidence type="ECO:0000256" key="5">
    <source>
        <dbReference type="SAM" id="Phobius"/>
    </source>
</evidence>
<keyword evidence="8" id="KW-1185">Reference proteome</keyword>
<evidence type="ECO:0000256" key="1">
    <source>
        <dbReference type="ARBA" id="ARBA00001946"/>
    </source>
</evidence>
<dbReference type="InterPro" id="IPR043128">
    <property type="entry name" value="Rev_trsase/Diguanyl_cyclase"/>
</dbReference>
<dbReference type="Pfam" id="PF00990">
    <property type="entry name" value="GGDEF"/>
    <property type="match status" value="1"/>
</dbReference>
<sequence>MIATLLVGMLCVYLLSFTVMFLLISRRLQDENMGMDVFGVGNLMLGGAYVLQLLEGAPGWSWLSMLNHTLTLCSLLAYCVGGARFFGRSTPLAVPLLCLAVGYSLVQILVNWAFGPVARYVMLAGVCAVSFVAMVAMLLYGVRSFAKDLRGEVLLFAGLISGICVLNVIKLSKLLSGGFEAVSNDGRFSMVFYVYMCSLATILPPSIVWLVLRRLTDSLRTVAARDPLTHLLNRRGLSTALDACFRRPGTTARLLLVDLDHFKNINDSYGHHVGDEVLCGVADALRASVRKDDLVCRLGGEEFAVICVGADDASVMRLAERVRSSIEQKVMLQGALYAQLRCTVTIGVSDSFGSEAALGQAMQQADAALYRGKHTGRNRVEHNQGPNRRNAVLDTVH</sequence>
<dbReference type="GO" id="GO:0005886">
    <property type="term" value="C:plasma membrane"/>
    <property type="evidence" value="ECO:0007669"/>
    <property type="project" value="TreeGrafter"/>
</dbReference>
<feature type="transmembrane region" description="Helical" evidence="5">
    <location>
        <begin position="192"/>
        <end position="212"/>
    </location>
</feature>
<evidence type="ECO:0000256" key="2">
    <source>
        <dbReference type="ARBA" id="ARBA00012528"/>
    </source>
</evidence>
<evidence type="ECO:0000313" key="7">
    <source>
        <dbReference type="EMBL" id="KRG65041.1"/>
    </source>
</evidence>
<gene>
    <name evidence="7" type="ORF">ABB27_15990</name>
</gene>
<dbReference type="EMBL" id="LDJJ01000057">
    <property type="protein sequence ID" value="KRG65041.1"/>
    <property type="molecule type" value="Genomic_DNA"/>
</dbReference>
<dbReference type="InterPro" id="IPR050469">
    <property type="entry name" value="Diguanylate_Cyclase"/>
</dbReference>
<accession>A0A0R0CHC2</accession>
<dbReference type="NCBIfam" id="TIGR00254">
    <property type="entry name" value="GGDEF"/>
    <property type="match status" value="1"/>
</dbReference>
<dbReference type="Gene3D" id="3.30.70.270">
    <property type="match status" value="1"/>
</dbReference>
<organism evidence="7 8">
    <name type="scientific">Stenotrophomonas terrae</name>
    <dbReference type="NCBI Taxonomy" id="405446"/>
    <lineage>
        <taxon>Bacteria</taxon>
        <taxon>Pseudomonadati</taxon>
        <taxon>Pseudomonadota</taxon>
        <taxon>Gammaproteobacteria</taxon>
        <taxon>Lysobacterales</taxon>
        <taxon>Lysobacteraceae</taxon>
        <taxon>Stenotrophomonas</taxon>
    </lineage>
</organism>
<feature type="transmembrane region" description="Helical" evidence="5">
    <location>
        <begin position="92"/>
        <end position="114"/>
    </location>
</feature>
<dbReference type="FunFam" id="3.30.70.270:FF:000001">
    <property type="entry name" value="Diguanylate cyclase domain protein"/>
    <property type="match status" value="1"/>
</dbReference>
<dbReference type="GO" id="GO:0052621">
    <property type="term" value="F:diguanylate cyclase activity"/>
    <property type="evidence" value="ECO:0007669"/>
    <property type="project" value="UniProtKB-EC"/>
</dbReference>
<comment type="catalytic activity">
    <reaction evidence="3">
        <text>2 GTP = 3',3'-c-di-GMP + 2 diphosphate</text>
        <dbReference type="Rhea" id="RHEA:24898"/>
        <dbReference type="ChEBI" id="CHEBI:33019"/>
        <dbReference type="ChEBI" id="CHEBI:37565"/>
        <dbReference type="ChEBI" id="CHEBI:58805"/>
        <dbReference type="EC" id="2.7.7.65"/>
    </reaction>
</comment>
<dbReference type="EC" id="2.7.7.65" evidence="2"/>
<dbReference type="SMART" id="SM00267">
    <property type="entry name" value="GGDEF"/>
    <property type="match status" value="1"/>
</dbReference>
<dbReference type="GO" id="GO:1902201">
    <property type="term" value="P:negative regulation of bacterial-type flagellum-dependent cell motility"/>
    <property type="evidence" value="ECO:0007669"/>
    <property type="project" value="TreeGrafter"/>
</dbReference>
<dbReference type="Proteomes" id="UP000051863">
    <property type="component" value="Unassembled WGS sequence"/>
</dbReference>
<dbReference type="GO" id="GO:0043709">
    <property type="term" value="P:cell adhesion involved in single-species biofilm formation"/>
    <property type="evidence" value="ECO:0007669"/>
    <property type="project" value="TreeGrafter"/>
</dbReference>
<dbReference type="PANTHER" id="PTHR45138">
    <property type="entry name" value="REGULATORY COMPONENTS OF SENSORY TRANSDUCTION SYSTEM"/>
    <property type="match status" value="1"/>
</dbReference>
<feature type="transmembrane region" description="Helical" evidence="5">
    <location>
        <begin position="153"/>
        <end position="172"/>
    </location>
</feature>
<dbReference type="InterPro" id="IPR029787">
    <property type="entry name" value="Nucleotide_cyclase"/>
</dbReference>
<reference evidence="7 8" key="1">
    <citation type="submission" date="2015-05" db="EMBL/GenBank/DDBJ databases">
        <title>Genome sequencing and analysis of members of genus Stenotrophomonas.</title>
        <authorList>
            <person name="Patil P.P."/>
            <person name="Midha S."/>
            <person name="Patil P.B."/>
        </authorList>
    </citation>
    <scope>NUCLEOTIDE SEQUENCE [LARGE SCALE GENOMIC DNA]</scope>
    <source>
        <strain evidence="7 8">DSM 18941</strain>
    </source>
</reference>